<protein>
    <submittedName>
        <fullName evidence="1">Uncharacterized protein</fullName>
    </submittedName>
</protein>
<dbReference type="EMBL" id="MLJW01000176">
    <property type="protein sequence ID" value="OIQ94970.1"/>
    <property type="molecule type" value="Genomic_DNA"/>
</dbReference>
<comment type="caution">
    <text evidence="1">The sequence shown here is derived from an EMBL/GenBank/DDBJ whole genome shotgun (WGS) entry which is preliminary data.</text>
</comment>
<dbReference type="AlphaFoldDB" id="A0A1J5RHS0"/>
<evidence type="ECO:0000313" key="1">
    <source>
        <dbReference type="EMBL" id="OIQ94970.1"/>
    </source>
</evidence>
<reference evidence="1" key="1">
    <citation type="submission" date="2016-10" db="EMBL/GenBank/DDBJ databases">
        <title>Sequence of Gallionella enrichment culture.</title>
        <authorList>
            <person name="Poehlein A."/>
            <person name="Muehling M."/>
            <person name="Daniel R."/>
        </authorList>
    </citation>
    <scope>NUCLEOTIDE SEQUENCE</scope>
</reference>
<accession>A0A1J5RHS0</accession>
<proteinExistence type="predicted"/>
<organism evidence="1">
    <name type="scientific">mine drainage metagenome</name>
    <dbReference type="NCBI Taxonomy" id="410659"/>
    <lineage>
        <taxon>unclassified sequences</taxon>
        <taxon>metagenomes</taxon>
        <taxon>ecological metagenomes</taxon>
    </lineage>
</organism>
<name>A0A1J5RHS0_9ZZZZ</name>
<sequence length="174" mass="19447">MSLRPYPEPSRFESLLSAIEYLREEAIRISLTKTAVVLQRALDCMRPEFSALTSHRDAQKKPLLSEAAAAASESAVVLSMLKLLSEIHAGALACSYRPNAVRRYFDAEYRRALLHAATSPLSCTELDTLTNTAIVAANTYADQFQDREFLLWTQARPWTRADIDLHVPIGYGCD</sequence>
<gene>
    <name evidence="1" type="ORF">GALL_230730</name>
</gene>